<evidence type="ECO:0000313" key="2">
    <source>
        <dbReference type="EMBL" id="MFC4109799.1"/>
    </source>
</evidence>
<name>A0ABV8KUX1_9ACTN</name>
<feature type="domain" description="HTH arsR-type" evidence="1">
    <location>
        <begin position="17"/>
        <end position="110"/>
    </location>
</feature>
<gene>
    <name evidence="2" type="ORF">ACFOX0_28195</name>
</gene>
<dbReference type="InterPro" id="IPR036390">
    <property type="entry name" value="WH_DNA-bd_sf"/>
</dbReference>
<dbReference type="InterPro" id="IPR001845">
    <property type="entry name" value="HTH_ArsR_DNA-bd_dom"/>
</dbReference>
<dbReference type="SMART" id="SM00418">
    <property type="entry name" value="HTH_ARSR"/>
    <property type="match status" value="1"/>
</dbReference>
<sequence>MVEPSDRLPPRVVVGAEALAALAVPARFALLDHLLAAGPRTASQCAEVIGESASNCSWHLRALARVGLVEPADRRPGDDARTRPWRATAVGFDFSTASGPAAELAGTVVTGLSATHADRLYQRYLAARDGLPTAWTEAAGANGYALDLTPDELRALLAALDDLIRPYVRPIRRDAPAGSAIVHLTLRAFLNPDLAAPTAETAPTAEPDRADPA</sequence>
<dbReference type="EMBL" id="JBHSBN010000028">
    <property type="protein sequence ID" value="MFC4109799.1"/>
    <property type="molecule type" value="Genomic_DNA"/>
</dbReference>
<evidence type="ECO:0000313" key="3">
    <source>
        <dbReference type="Proteomes" id="UP001595868"/>
    </source>
</evidence>
<evidence type="ECO:0000259" key="1">
    <source>
        <dbReference type="SMART" id="SM00418"/>
    </source>
</evidence>
<dbReference type="Proteomes" id="UP001595868">
    <property type="component" value="Unassembled WGS sequence"/>
</dbReference>
<reference evidence="3" key="1">
    <citation type="journal article" date="2019" name="Int. J. Syst. Evol. Microbiol.">
        <title>The Global Catalogue of Microorganisms (GCM) 10K type strain sequencing project: providing services to taxonomists for standard genome sequencing and annotation.</title>
        <authorList>
            <consortium name="The Broad Institute Genomics Platform"/>
            <consortium name="The Broad Institute Genome Sequencing Center for Infectious Disease"/>
            <person name="Wu L."/>
            <person name="Ma J."/>
        </authorList>
    </citation>
    <scope>NUCLEOTIDE SEQUENCE [LARGE SCALE GENOMIC DNA]</scope>
    <source>
        <strain evidence="3">2902at01</strain>
    </source>
</reference>
<dbReference type="InterPro" id="IPR011991">
    <property type="entry name" value="ArsR-like_HTH"/>
</dbReference>
<organism evidence="2 3">
    <name type="scientific">Micromonospora zhanjiangensis</name>
    <dbReference type="NCBI Taxonomy" id="1522057"/>
    <lineage>
        <taxon>Bacteria</taxon>
        <taxon>Bacillati</taxon>
        <taxon>Actinomycetota</taxon>
        <taxon>Actinomycetes</taxon>
        <taxon>Micromonosporales</taxon>
        <taxon>Micromonosporaceae</taxon>
        <taxon>Micromonospora</taxon>
    </lineage>
</organism>
<dbReference type="CDD" id="cd00090">
    <property type="entry name" value="HTH_ARSR"/>
    <property type="match status" value="1"/>
</dbReference>
<proteinExistence type="predicted"/>
<accession>A0ABV8KUX1</accession>
<dbReference type="Pfam" id="PF12840">
    <property type="entry name" value="HTH_20"/>
    <property type="match status" value="1"/>
</dbReference>
<protein>
    <submittedName>
        <fullName evidence="2">Helix-turn-helix domain-containing protein</fullName>
    </submittedName>
</protein>
<comment type="caution">
    <text evidence="2">The sequence shown here is derived from an EMBL/GenBank/DDBJ whole genome shotgun (WGS) entry which is preliminary data.</text>
</comment>
<keyword evidence="3" id="KW-1185">Reference proteome</keyword>
<dbReference type="RefSeq" id="WP_377551655.1">
    <property type="nucleotide sequence ID" value="NZ_JBHSBN010000028.1"/>
</dbReference>
<dbReference type="InterPro" id="IPR036388">
    <property type="entry name" value="WH-like_DNA-bd_sf"/>
</dbReference>
<dbReference type="SUPFAM" id="SSF46785">
    <property type="entry name" value="Winged helix' DNA-binding domain"/>
    <property type="match status" value="1"/>
</dbReference>
<dbReference type="Gene3D" id="1.10.10.10">
    <property type="entry name" value="Winged helix-like DNA-binding domain superfamily/Winged helix DNA-binding domain"/>
    <property type="match status" value="1"/>
</dbReference>